<evidence type="ECO:0000256" key="1">
    <source>
        <dbReference type="SAM" id="Phobius"/>
    </source>
</evidence>
<reference evidence="2 3" key="1">
    <citation type="journal article" date="2013" name="Genome Announc.">
        <title>Genome of the haloarchaeon Natronomonas moolapensis, a neutrophilic member of a previously haloalkaliphilic genus.</title>
        <authorList>
            <person name="Dyall-Smith M.L."/>
            <person name="Pfeiffer F."/>
            <person name="Oberwinkler T."/>
            <person name="Klee K."/>
            <person name="Rampp M."/>
            <person name="Palm P."/>
            <person name="Gross K."/>
            <person name="Schuster S.C."/>
            <person name="Oesterhelt D."/>
        </authorList>
    </citation>
    <scope>NUCLEOTIDE SEQUENCE [LARGE SCALE GENOMIC DNA]</scope>
    <source>
        <strain evidence="3">DSM 18674 / JCM 14361 / 8.8.11</strain>
    </source>
</reference>
<feature type="transmembrane region" description="Helical" evidence="1">
    <location>
        <begin position="67"/>
        <end position="91"/>
    </location>
</feature>
<proteinExistence type="predicted"/>
<dbReference type="EMBL" id="HF582854">
    <property type="protein sequence ID" value="CCQ37683.1"/>
    <property type="molecule type" value="Genomic_DNA"/>
</dbReference>
<keyword evidence="1" id="KW-0472">Membrane</keyword>
<dbReference type="GeneID" id="14652670"/>
<gene>
    <name evidence="2" type="ordered locus">Nmlp_3559</name>
</gene>
<evidence type="ECO:0008006" key="4">
    <source>
        <dbReference type="Google" id="ProtNLM"/>
    </source>
</evidence>
<dbReference type="OrthoDB" id="239294at2157"/>
<feature type="transmembrane region" description="Helical" evidence="1">
    <location>
        <begin position="21"/>
        <end position="47"/>
    </location>
</feature>
<dbReference type="eggNOG" id="arCOG06357">
    <property type="taxonomic scope" value="Archaea"/>
</dbReference>
<accession>M1XTE4</accession>
<evidence type="ECO:0000313" key="3">
    <source>
        <dbReference type="Proteomes" id="UP000011867"/>
    </source>
</evidence>
<sequence length="160" mass="16714">MSALEFGSESERLSRVDATSVVVASVLGSFAFGIVMSLTMGDVLFAAIPAMYGLGGVDPTTGTLLGWAIHVSHGTVLGLVFGGAFSVAVPLGDDTRRWAVAGLAYGAALWLVLATFVMPVWVGAVTASSPPVPDVRPWSLVGHLLYGVYLGALIPIYRRY</sequence>
<organism evidence="2 3">
    <name type="scientific">Natronomonas moolapensis (strain DSM 18674 / CECT 7526 / JCM 14361 / 8.8.11)</name>
    <dbReference type="NCBI Taxonomy" id="268739"/>
    <lineage>
        <taxon>Archaea</taxon>
        <taxon>Methanobacteriati</taxon>
        <taxon>Methanobacteriota</taxon>
        <taxon>Stenosarchaea group</taxon>
        <taxon>Halobacteria</taxon>
        <taxon>Halobacteriales</taxon>
        <taxon>Natronomonadaceae</taxon>
        <taxon>Natronomonas</taxon>
    </lineage>
</organism>
<evidence type="ECO:0000313" key="2">
    <source>
        <dbReference type="EMBL" id="CCQ37683.1"/>
    </source>
</evidence>
<keyword evidence="1" id="KW-1133">Transmembrane helix</keyword>
<dbReference type="KEGG" id="nmo:Nmlp_3559"/>
<feature type="transmembrane region" description="Helical" evidence="1">
    <location>
        <begin position="98"/>
        <end position="118"/>
    </location>
</feature>
<feature type="transmembrane region" description="Helical" evidence="1">
    <location>
        <begin position="138"/>
        <end position="157"/>
    </location>
</feature>
<dbReference type="Proteomes" id="UP000011867">
    <property type="component" value="Chromosome"/>
</dbReference>
<keyword evidence="3" id="KW-1185">Reference proteome</keyword>
<dbReference type="AlphaFoldDB" id="M1XTE4"/>
<protein>
    <recommendedName>
        <fullName evidence="4">Histidine kinase</fullName>
    </recommendedName>
</protein>
<dbReference type="HOGENOM" id="CLU_123166_0_0_2"/>
<dbReference type="RefSeq" id="WP_015410420.1">
    <property type="nucleotide sequence ID" value="NC_020388.1"/>
</dbReference>
<keyword evidence="1" id="KW-0812">Transmembrane</keyword>
<name>M1XTE4_NATM8</name>